<accession>A0A0L9U352</accession>
<dbReference type="GO" id="GO:0009507">
    <property type="term" value="C:chloroplast"/>
    <property type="evidence" value="ECO:0007669"/>
    <property type="project" value="UniProtKB-SubCell"/>
</dbReference>
<evidence type="ECO:0000256" key="1">
    <source>
        <dbReference type="SAM" id="MobiDB-lite"/>
    </source>
</evidence>
<sequence>MLLNTSYKNFKANFLKVVLLEAGHAYFYFLYNQPKFPFYWTNRPKKVISWPKSSMSLDEQELISQLNQIPLKSFSRKLIGFLDSKSLHNKVFDYLTVMDLTKSSTFTGMLTYLGGDLKKYGEGCSTRVPITPPHSKPVAQAQLVDPEVHTAASTLPAIVANKVEATHISSDPTQKKKNKRKAAKEPFPCPTSVAKGHFLKVLPSSAAEKKAATSTELQALQEKFGEGIKSNNELTLQLAEVENMAADDMAKAKTLLAESRTSVHQLRQSNDDLKLDLLRSTEKNKDLTSVRAQEWAAVPGSQATYLGNPVPRGTLPTIMVIELLAISFVEQQRSMEKDPEKKKYPGGAFDPLGYSKVAKAFQNLKGSEEKGKYSFG</sequence>
<dbReference type="STRING" id="3914.A0A0L9U352"/>
<evidence type="ECO:0000313" key="3">
    <source>
        <dbReference type="Proteomes" id="UP000053144"/>
    </source>
</evidence>
<reference evidence="3" key="1">
    <citation type="journal article" date="2015" name="Proc. Natl. Acad. Sci. U.S.A.">
        <title>Genome sequencing of adzuki bean (Vigna angularis) provides insight into high starch and low fat accumulation and domestication.</title>
        <authorList>
            <person name="Yang K."/>
            <person name="Tian Z."/>
            <person name="Chen C."/>
            <person name="Luo L."/>
            <person name="Zhao B."/>
            <person name="Wang Z."/>
            <person name="Yu L."/>
            <person name="Li Y."/>
            <person name="Sun Y."/>
            <person name="Li W."/>
            <person name="Chen Y."/>
            <person name="Li Y."/>
            <person name="Zhang Y."/>
            <person name="Ai D."/>
            <person name="Zhao J."/>
            <person name="Shang C."/>
            <person name="Ma Y."/>
            <person name="Wu B."/>
            <person name="Wang M."/>
            <person name="Gao L."/>
            <person name="Sun D."/>
            <person name="Zhang P."/>
            <person name="Guo F."/>
            <person name="Wang W."/>
            <person name="Li Y."/>
            <person name="Wang J."/>
            <person name="Varshney R.K."/>
            <person name="Wang J."/>
            <person name="Ling H.Q."/>
            <person name="Wan P."/>
        </authorList>
    </citation>
    <scope>NUCLEOTIDE SEQUENCE</scope>
    <source>
        <strain evidence="3">cv. Jingnong 6</strain>
    </source>
</reference>
<organism evidence="2 3">
    <name type="scientific">Phaseolus angularis</name>
    <name type="common">Azuki bean</name>
    <name type="synonym">Vigna angularis</name>
    <dbReference type="NCBI Taxonomy" id="3914"/>
    <lineage>
        <taxon>Eukaryota</taxon>
        <taxon>Viridiplantae</taxon>
        <taxon>Streptophyta</taxon>
        <taxon>Embryophyta</taxon>
        <taxon>Tracheophyta</taxon>
        <taxon>Spermatophyta</taxon>
        <taxon>Magnoliopsida</taxon>
        <taxon>eudicotyledons</taxon>
        <taxon>Gunneridae</taxon>
        <taxon>Pentapetalae</taxon>
        <taxon>rosids</taxon>
        <taxon>fabids</taxon>
        <taxon>Fabales</taxon>
        <taxon>Fabaceae</taxon>
        <taxon>Papilionoideae</taxon>
        <taxon>50 kb inversion clade</taxon>
        <taxon>NPAAA clade</taxon>
        <taxon>indigoferoid/millettioid clade</taxon>
        <taxon>Phaseoleae</taxon>
        <taxon>Vigna</taxon>
    </lineage>
</organism>
<name>A0A0L9U352_PHAAN</name>
<dbReference type="AlphaFoldDB" id="A0A0L9U352"/>
<dbReference type="Gene3D" id="1.10.3460.10">
    <property type="entry name" value="Chlorophyll a/b binding protein domain"/>
    <property type="match status" value="1"/>
</dbReference>
<dbReference type="Gramene" id="KOM37201">
    <property type="protein sequence ID" value="KOM37201"/>
    <property type="gene ID" value="LR48_Vigan03g058200"/>
</dbReference>
<dbReference type="EMBL" id="CM003373">
    <property type="protein sequence ID" value="KOM37201.1"/>
    <property type="molecule type" value="Genomic_DNA"/>
</dbReference>
<evidence type="ECO:0000313" key="2">
    <source>
        <dbReference type="EMBL" id="KOM37201.1"/>
    </source>
</evidence>
<dbReference type="Proteomes" id="UP000053144">
    <property type="component" value="Chromosome 3"/>
</dbReference>
<gene>
    <name evidence="2" type="ORF">LR48_Vigan03g058200</name>
</gene>
<protein>
    <submittedName>
        <fullName evidence="2">Uncharacterized protein</fullName>
    </submittedName>
</protein>
<feature type="region of interest" description="Disordered" evidence="1">
    <location>
        <begin position="166"/>
        <end position="188"/>
    </location>
</feature>
<dbReference type="GO" id="GO:0016020">
    <property type="term" value="C:membrane"/>
    <property type="evidence" value="ECO:0007669"/>
    <property type="project" value="UniProtKB-SubCell"/>
</dbReference>
<proteinExistence type="predicted"/>